<dbReference type="Pfam" id="PF03473">
    <property type="entry name" value="MOSC"/>
    <property type="match status" value="1"/>
</dbReference>
<dbReference type="InterPro" id="IPR011037">
    <property type="entry name" value="Pyrv_Knase-like_insert_dom_sf"/>
</dbReference>
<dbReference type="Gene3D" id="2.40.33.20">
    <property type="entry name" value="PK beta-barrel domain-like"/>
    <property type="match status" value="1"/>
</dbReference>
<dbReference type="InterPro" id="IPR052716">
    <property type="entry name" value="MOSC_domain"/>
</dbReference>
<dbReference type="InterPro" id="IPR005302">
    <property type="entry name" value="MoCF_Sase_C"/>
</dbReference>
<dbReference type="PROSITE" id="PS51340">
    <property type="entry name" value="MOSC"/>
    <property type="match status" value="1"/>
</dbReference>
<dbReference type="EMBL" id="NVUL01000123">
    <property type="protein sequence ID" value="PCI73443.1"/>
    <property type="molecule type" value="Genomic_DNA"/>
</dbReference>
<feature type="domain" description="MOSC" evidence="1">
    <location>
        <begin position="1"/>
        <end position="112"/>
    </location>
</feature>
<name>A0A2A4WT03_9GAMM</name>
<protein>
    <recommendedName>
        <fullName evidence="1">MOSC domain-containing protein</fullName>
    </recommendedName>
</protein>
<gene>
    <name evidence="2" type="ORF">COB20_16215</name>
</gene>
<reference evidence="3" key="1">
    <citation type="submission" date="2017-08" db="EMBL/GenBank/DDBJ databases">
        <title>A dynamic microbial community with high functional redundancy inhabits the cold, oxic subseafloor aquifer.</title>
        <authorList>
            <person name="Tully B.J."/>
            <person name="Wheat C.G."/>
            <person name="Glazer B.T."/>
            <person name="Huber J.A."/>
        </authorList>
    </citation>
    <scope>NUCLEOTIDE SEQUENCE [LARGE SCALE GENOMIC DNA]</scope>
</reference>
<dbReference type="PANTHER" id="PTHR36930:SF1">
    <property type="entry name" value="MOSC DOMAIN-CONTAINING PROTEIN"/>
    <property type="match status" value="1"/>
</dbReference>
<proteinExistence type="predicted"/>
<dbReference type="GO" id="GO:0030170">
    <property type="term" value="F:pyridoxal phosphate binding"/>
    <property type="evidence" value="ECO:0007669"/>
    <property type="project" value="InterPro"/>
</dbReference>
<dbReference type="AlphaFoldDB" id="A0A2A4WT03"/>
<evidence type="ECO:0000259" key="1">
    <source>
        <dbReference type="PROSITE" id="PS51340"/>
    </source>
</evidence>
<dbReference type="SUPFAM" id="SSF50800">
    <property type="entry name" value="PK beta-barrel domain-like"/>
    <property type="match status" value="1"/>
</dbReference>
<evidence type="ECO:0000313" key="3">
    <source>
        <dbReference type="Proteomes" id="UP000218767"/>
    </source>
</evidence>
<organism evidence="2 3">
    <name type="scientific">SAR86 cluster bacterium</name>
    <dbReference type="NCBI Taxonomy" id="2030880"/>
    <lineage>
        <taxon>Bacteria</taxon>
        <taxon>Pseudomonadati</taxon>
        <taxon>Pseudomonadota</taxon>
        <taxon>Gammaproteobacteria</taxon>
        <taxon>SAR86 cluster</taxon>
    </lineage>
</organism>
<dbReference type="GO" id="GO:0030151">
    <property type="term" value="F:molybdenum ion binding"/>
    <property type="evidence" value="ECO:0007669"/>
    <property type="project" value="InterPro"/>
</dbReference>
<comment type="caution">
    <text evidence="2">The sequence shown here is derived from an EMBL/GenBank/DDBJ whole genome shotgun (WGS) entry which is preliminary data.</text>
</comment>
<dbReference type="PANTHER" id="PTHR36930">
    <property type="entry name" value="METAL-SULFUR CLUSTER BIOSYNTHESIS PROTEINS YUAD-RELATED"/>
    <property type="match status" value="1"/>
</dbReference>
<sequence>MSRGGDQVQPNHVSLISKEELDSFLERNNAEIDYANFRRNVLTSGIDLYGLIGKQFRLGSALCQGVEDCEPCAFLAATVHRAVLPELEMKAGLRAIILEDGDLKIGDTITPTGD</sequence>
<dbReference type="GO" id="GO:0003824">
    <property type="term" value="F:catalytic activity"/>
    <property type="evidence" value="ECO:0007669"/>
    <property type="project" value="InterPro"/>
</dbReference>
<dbReference type="Proteomes" id="UP000218767">
    <property type="component" value="Unassembled WGS sequence"/>
</dbReference>
<evidence type="ECO:0000313" key="2">
    <source>
        <dbReference type="EMBL" id="PCI73443.1"/>
    </source>
</evidence>
<accession>A0A2A4WT03</accession>